<reference evidence="3" key="1">
    <citation type="journal article" date="2008" name="Nat. Genet.">
        <title>The Pristionchus pacificus genome provides a unique perspective on nematode lifestyle and parasitism.</title>
        <authorList>
            <person name="Dieterich C."/>
            <person name="Clifton S.W."/>
            <person name="Schuster L.N."/>
            <person name="Chinwalla A."/>
            <person name="Delehaunty K."/>
            <person name="Dinkelacker I."/>
            <person name="Fulton L."/>
            <person name="Fulton R."/>
            <person name="Godfrey J."/>
            <person name="Minx P."/>
            <person name="Mitreva M."/>
            <person name="Roeseler W."/>
            <person name="Tian H."/>
            <person name="Witte H."/>
            <person name="Yang S.P."/>
            <person name="Wilson R.K."/>
            <person name="Sommer R.J."/>
        </authorList>
    </citation>
    <scope>NUCLEOTIDE SEQUENCE [LARGE SCALE GENOMIC DNA]</scope>
    <source>
        <strain evidence="3">PS312</strain>
    </source>
</reference>
<dbReference type="PROSITE" id="PS00615">
    <property type="entry name" value="C_TYPE_LECTIN_1"/>
    <property type="match status" value="4"/>
</dbReference>
<accession>A0A2A6BU46</accession>
<dbReference type="Pfam" id="PF00431">
    <property type="entry name" value="CUB"/>
    <property type="match status" value="2"/>
</dbReference>
<dbReference type="PROSITE" id="PS01180">
    <property type="entry name" value="CUB"/>
    <property type="match status" value="2"/>
</dbReference>
<gene>
    <name evidence="2" type="primary">WBGene00102645</name>
</gene>
<keyword evidence="3" id="KW-1185">Reference proteome</keyword>
<dbReference type="EnsemblMetazoa" id="PPA13091.1">
    <property type="protein sequence ID" value="PPA13091.1"/>
    <property type="gene ID" value="WBGene00102645"/>
</dbReference>
<dbReference type="CDD" id="cd00041">
    <property type="entry name" value="CUB"/>
    <property type="match status" value="1"/>
</dbReference>
<dbReference type="Proteomes" id="UP000005239">
    <property type="component" value="Unassembled WGS sequence"/>
</dbReference>
<dbReference type="InterPro" id="IPR050976">
    <property type="entry name" value="Snaclec"/>
</dbReference>
<reference evidence="2" key="2">
    <citation type="submission" date="2022-06" db="UniProtKB">
        <authorList>
            <consortium name="EnsemblMetazoa"/>
        </authorList>
    </citation>
    <scope>IDENTIFICATION</scope>
    <source>
        <strain evidence="2">PS312</strain>
    </source>
</reference>
<evidence type="ECO:0000313" key="2">
    <source>
        <dbReference type="EnsemblMetazoa" id="PPA13091.1"/>
    </source>
</evidence>
<dbReference type="PANTHER" id="PTHR22991">
    <property type="entry name" value="PROTEIN CBG13490"/>
    <property type="match status" value="1"/>
</dbReference>
<dbReference type="PANTHER" id="PTHR22991:SF40">
    <property type="entry name" value="PROTEIN CBG13490"/>
    <property type="match status" value="1"/>
</dbReference>
<dbReference type="Gene3D" id="3.10.100.10">
    <property type="entry name" value="Mannose-Binding Protein A, subunit A"/>
    <property type="match status" value="9"/>
</dbReference>
<dbReference type="InterPro" id="IPR000859">
    <property type="entry name" value="CUB_dom"/>
</dbReference>
<dbReference type="PROSITE" id="PS50041">
    <property type="entry name" value="C_TYPE_LECTIN_2"/>
    <property type="match status" value="6"/>
</dbReference>
<proteinExistence type="predicted"/>
<organism evidence="2 3">
    <name type="scientific">Pristionchus pacificus</name>
    <name type="common">Parasitic nematode worm</name>
    <dbReference type="NCBI Taxonomy" id="54126"/>
    <lineage>
        <taxon>Eukaryota</taxon>
        <taxon>Metazoa</taxon>
        <taxon>Ecdysozoa</taxon>
        <taxon>Nematoda</taxon>
        <taxon>Chromadorea</taxon>
        <taxon>Rhabditida</taxon>
        <taxon>Rhabditina</taxon>
        <taxon>Diplogasteromorpha</taxon>
        <taxon>Diplogasteroidea</taxon>
        <taxon>Neodiplogasteridae</taxon>
        <taxon>Pristionchus</taxon>
    </lineage>
</organism>
<dbReference type="CDD" id="cd00037">
    <property type="entry name" value="CLECT"/>
    <property type="match status" value="7"/>
</dbReference>
<dbReference type="SUPFAM" id="SSF49854">
    <property type="entry name" value="Spermadhesin, CUB domain"/>
    <property type="match status" value="5"/>
</dbReference>
<dbReference type="InterPro" id="IPR016187">
    <property type="entry name" value="CTDL_fold"/>
</dbReference>
<dbReference type="InterPro" id="IPR016186">
    <property type="entry name" value="C-type_lectin-like/link_sf"/>
</dbReference>
<dbReference type="SUPFAM" id="SSF56436">
    <property type="entry name" value="C-type lectin-like"/>
    <property type="match status" value="10"/>
</dbReference>
<evidence type="ECO:0000313" key="3">
    <source>
        <dbReference type="Proteomes" id="UP000005239"/>
    </source>
</evidence>
<dbReference type="Pfam" id="PF00059">
    <property type="entry name" value="Lectin_C"/>
    <property type="match status" value="5"/>
</dbReference>
<dbReference type="SMART" id="SM00034">
    <property type="entry name" value="CLECT"/>
    <property type="match status" value="6"/>
</dbReference>
<dbReference type="InterPro" id="IPR018378">
    <property type="entry name" value="C-type_lectin_CS"/>
</dbReference>
<comment type="caution">
    <text evidence="1">Lacks conserved residue(s) required for the propagation of feature annotation.</text>
</comment>
<evidence type="ECO:0000256" key="1">
    <source>
        <dbReference type="PROSITE-ProRule" id="PRU00059"/>
    </source>
</evidence>
<dbReference type="InterPro" id="IPR001304">
    <property type="entry name" value="C-type_lectin-like"/>
</dbReference>
<dbReference type="Gene3D" id="2.60.120.290">
    <property type="entry name" value="Spermadhesin, CUB domain"/>
    <property type="match status" value="4"/>
</dbReference>
<dbReference type="InterPro" id="IPR035914">
    <property type="entry name" value="Sperma_CUB_dom_sf"/>
</dbReference>
<protein>
    <submittedName>
        <fullName evidence="2">CUB domain-containing protein</fullName>
    </submittedName>
</protein>
<name>A0A2A6BU46_PRIPA</name>
<dbReference type="SMART" id="SM00042">
    <property type="entry name" value="CUB"/>
    <property type="match status" value="5"/>
</dbReference>
<accession>A0A8R1UAT2</accession>
<sequence length="2367" mass="259864">MSKLALIACFFLAAHAVSGFSVSSPKPAVSGAPLKTSPAPVRPSGSPVGSTGFFNPTTRGFGNPSVKPVTGGPVSGSPKPAGSTGFFYPTTRGFGNPSVKPVSGGPVSATTRGWLVSEANLRFSSVSTEMRRLIVFLLLLCIVNATCRSGFELYRNGECRGNYTRMTPYWDASPNPSIASCKQSQALSIIIRDAMDQTYWSSKATGGYALLGLVCNTTSKQWNWADGTVLNYKPPSGYATDLDKDCVPSMNWAIQSNGYWYSGAAHNTFTADVFCSIPAPQLVPSPNGCESFDDDSDDVICYQIATAAENFRNAQMVCKNVGGDLALIHNDRENSFVRRLAVSRQAINGVLIGGLLSGNDKAWTDGSTWDYDNFYPGFPISGLGQCLVLDTQGTSGEWMNVDCNNTVAVACERQQNFTTPVCPTEPPKEGQFVVSPGFPFDASTPCDYMLMVDEGKKVQMEILMLEANTCCDRLVIYEDYFVTGEFKERVYTTSTSNFMKVSWQPNGGVNVRGMMITFRESILSSCPEGFELVRDGECRGFYSTVTGIPPSQQLDIAHQTYLTRHVHDGSYSKIILGLMCNTSSTKWEWIDKSPSDYRPPADFVSALDEDCELGYTWFLTDNGAWDYYAHSTVSMDIFCTTQLQPPVPSGDGCDGFDNDIEDGVCYEQENSFVRRLAVSKGATNGLFLGATMSGKGKDLGWVDGTDWDYDNFHSGFPMPGLGDFLAMDTSISAGQWMNIDCAAQLPVACIREGERAIEQPTCSSGPFVEGALITSPGFPFSASTFCDFFLTVEAGKRVEAEIIVLEANTCCDSLVLYDGYLGAPVLATLSGELSNVTFTTTSSNIMRVNWQPQGGVNVMGLATRSSIVSSRLRVDMRRLLLLFFILQFVRGACPDGFELTAAGQCSLLTPITVSNVAYTAATNTAISKCKEMQAQPIIIHYAEQNSYWASQFNKNLVQPLGLVCNTSSLKWQWTDGSAVDYKPAAGYFAELNSNCKTASLWYMASTSGYWYYTESTATNTFNIFCTTQLPHPIPSGDGCESFEDDNEDGVCYQVGASAENWQEAQTICRSFNANVASIHNLKENSFLRRLAVSKGAVSGMYLGATMIGKGNDFGWIDGSEWNYDNFFNGFPMQGLGDCLIMDTEDTSGQWVNVDCSSKLAVACMRQQHYSTPSCTSGPWQEEQIIYSPAFPLNASSPCEFILTVDAGKRVEVEILLLEANSCCDNLIIYENYFGGTIIANLTGEVGDKKYTTSSSNYMRVSWQPTDGKKCEGSDVHIPKPVILPTAFTSNCPDGFILTAEGQCSQTSPIVVSSREDEAIDLVISMCNEKHAYPVIIHYAEVSTLFYPPVRRDLLMFSNCELENKIRLYQLTLPCKNGCIWFVNRDGGWDSWCFATIHDFDVYCSIQLPHPEISEDGCENFEDDTEDGVCYLVGPNAETWSDAQLNCKKLGANLASIHNQQENNFLRRVAVSRGAVDGLFLGATISGKDDHFGWIDGTDWDYQNFYPGFPLPDFGDCVAMDTSTPVGLWMNFDCSSKLPVACIREKQLNVPADYTCSAGPWAEKRLITSPGFPYDASTPCEFFLKAEDGMKVELEIVHLEANSCCDFLLLYDGYLSSTLIGNITGILTNVTYTTSLTNYMRVSWQPKGGVNVMGLAVTVMKTIIVSKYHSDEFPKSMAHCACPDGFKLTAAGQCSQITPTLISNVRADQALDKAISTCKEIHTQPVIIHYEDQQQYWITQFKSTNIVLGIVCDTSSLKWQWTDNSPINYRPTTHYDSALDKNCRTGCTWGLWDKQWEYYCDGTTTSYNVYCSVQMPQPIYSEDGCEYFDDDTADGVCYKIGEDAESWQDAQLNCKKLGGNIASVHNQQENNFLRRLAVTQNAVTALFLGATISGKEDNFGWIDGSSWDYQNFYPGFPLPGFGDCVVMDTSTTAGLWMNYDCSAKVPAACARDKRTNLVANYTCSAGPWEENTIITSPGFPYNASTPCEFFLMADGGKHVEMEILHMEANPCCDNLVLYDGYVSGSVIANVTGIQNNVTYTTTQSNYMKVSWQPKGGYNVMGLAMTFRSVGAREHAIFGEEINGKTYIPNADVAISFCPPGFDLVRGGQCRGFYTTVTVPDDVAENIAANKCKEINGLPIIIHDDEEQAYWKSRATGAYDLVLALLDECGLTARWLIIIRLLSFPVRPVSFVQSSLDEECSSGCVWMQGKDGMWREWCDDDQDTFQVYCTTQMPPLPVPSPDGCDGFEDDGDDGACYQVSTTAESWNDAELICRKLGANLASIHNDHENSFIRHLAVSKGEVRGVFIGASSGGLGEKEADFAWVDGSPWDYSLFYNGFPKDGFGDCLTMDTSTTSGQVDAEGNKAGMSC</sequence>